<dbReference type="Proteomes" id="UP000183832">
    <property type="component" value="Unassembled WGS sequence"/>
</dbReference>
<organism evidence="1 2">
    <name type="scientific">Clunio marinus</name>
    <dbReference type="NCBI Taxonomy" id="568069"/>
    <lineage>
        <taxon>Eukaryota</taxon>
        <taxon>Metazoa</taxon>
        <taxon>Ecdysozoa</taxon>
        <taxon>Arthropoda</taxon>
        <taxon>Hexapoda</taxon>
        <taxon>Insecta</taxon>
        <taxon>Pterygota</taxon>
        <taxon>Neoptera</taxon>
        <taxon>Endopterygota</taxon>
        <taxon>Diptera</taxon>
        <taxon>Nematocera</taxon>
        <taxon>Chironomoidea</taxon>
        <taxon>Chironomidae</taxon>
        <taxon>Clunio</taxon>
    </lineage>
</organism>
<reference evidence="1 2" key="1">
    <citation type="submission" date="2015-04" db="EMBL/GenBank/DDBJ databases">
        <authorList>
            <person name="Syromyatnikov M.Y."/>
            <person name="Popov V.N."/>
        </authorList>
    </citation>
    <scope>NUCLEOTIDE SEQUENCE [LARGE SCALE GENOMIC DNA]</scope>
</reference>
<name>A0A1J1IN61_9DIPT</name>
<protein>
    <submittedName>
        <fullName evidence="1">CLUMA_CG013795, isoform A</fullName>
    </submittedName>
</protein>
<dbReference type="EMBL" id="CVRI01000054">
    <property type="protein sequence ID" value="CRL00534.1"/>
    <property type="molecule type" value="Genomic_DNA"/>
</dbReference>
<evidence type="ECO:0000313" key="2">
    <source>
        <dbReference type="Proteomes" id="UP000183832"/>
    </source>
</evidence>
<dbReference type="AlphaFoldDB" id="A0A1J1IN61"/>
<evidence type="ECO:0000313" key="1">
    <source>
        <dbReference type="EMBL" id="CRL00534.1"/>
    </source>
</evidence>
<keyword evidence="2" id="KW-1185">Reference proteome</keyword>
<proteinExistence type="predicted"/>
<accession>A0A1J1IN61</accession>
<sequence>MLIVYGGRMKTLLRAENGREMGRNSLLFHPYGQLLLMYDVRANKKSWTDSYSTIFNKYDAFIGGEAMKLEDQNAIKIDDYENLDFNVAALHVKRQFPINLQAYFLNNTLSP</sequence>
<gene>
    <name evidence="1" type="ORF">CLUMA_CG013795</name>
</gene>